<comment type="caution">
    <text evidence="1">The sequence shown here is derived from an EMBL/GenBank/DDBJ whole genome shotgun (WGS) entry which is preliminary data.</text>
</comment>
<dbReference type="InterPro" id="IPR009003">
    <property type="entry name" value="Peptidase_S1_PA"/>
</dbReference>
<organism evidence="1 2">
    <name type="scientific">Lymnaea stagnalis</name>
    <name type="common">Great pond snail</name>
    <name type="synonym">Helix stagnalis</name>
    <dbReference type="NCBI Taxonomy" id="6523"/>
    <lineage>
        <taxon>Eukaryota</taxon>
        <taxon>Metazoa</taxon>
        <taxon>Spiralia</taxon>
        <taxon>Lophotrochozoa</taxon>
        <taxon>Mollusca</taxon>
        <taxon>Gastropoda</taxon>
        <taxon>Heterobranchia</taxon>
        <taxon>Euthyneura</taxon>
        <taxon>Panpulmonata</taxon>
        <taxon>Hygrophila</taxon>
        <taxon>Lymnaeoidea</taxon>
        <taxon>Lymnaeidae</taxon>
        <taxon>Lymnaea</taxon>
    </lineage>
</organism>
<dbReference type="SUPFAM" id="SSF50494">
    <property type="entry name" value="Trypsin-like serine proteases"/>
    <property type="match status" value="1"/>
</dbReference>
<accession>A0AAV2H2Q1</accession>
<dbReference type="EMBL" id="CAXITT010000024">
    <property type="protein sequence ID" value="CAL1527926.1"/>
    <property type="molecule type" value="Genomic_DNA"/>
</dbReference>
<dbReference type="Proteomes" id="UP001497497">
    <property type="component" value="Unassembled WGS sequence"/>
</dbReference>
<keyword evidence="2" id="KW-1185">Reference proteome</keyword>
<dbReference type="AlphaFoldDB" id="A0AAV2H2Q1"/>
<proteinExistence type="predicted"/>
<name>A0AAV2H2Q1_LYMST</name>
<sequence length="411" mass="46008">MATKAARTDSKTIDAGSRMSWEVLETCAAVQSRSVAKGGPPRPASQAEDVSKTIAVRSKTRVKSDHPTLRIRPNLLNLPLTDTRLMERLQRARLFRDSLGPYEAEVICGPESDLHKTYDDCKKNPDHAHFKPVRAFTFGDMPLPYRNPGLYRLLQILAFLTVRVSVATVSDKRKGTQNEVFKKVESCNRFLRYGTGRVSGVQVFNTRQGKHCACPECLQSDAPQMTWGFVDVITAKHVVFYQDEARATTCRWGYDGDDSAEINLIGFKAKFSVNETDDWCKLRCVSHDVKLLSKLEKNLTKYNSSALELYDSWRMSKKKSPPKFIAIVSHPHGCPKQISFGFLRKRVNVGGVDLKYIYTAATCHGSSGASVFLLGRDGRNGLYNQIHSGMNKDESEKVTPNYGNFSVAVSH</sequence>
<evidence type="ECO:0000313" key="1">
    <source>
        <dbReference type="EMBL" id="CAL1527926.1"/>
    </source>
</evidence>
<evidence type="ECO:0000313" key="2">
    <source>
        <dbReference type="Proteomes" id="UP001497497"/>
    </source>
</evidence>
<gene>
    <name evidence="1" type="ORF">GSLYS_00002096001</name>
</gene>
<reference evidence="1 2" key="1">
    <citation type="submission" date="2024-04" db="EMBL/GenBank/DDBJ databases">
        <authorList>
            <consortium name="Genoscope - CEA"/>
            <person name="William W."/>
        </authorList>
    </citation>
    <scope>NUCLEOTIDE SEQUENCE [LARGE SCALE GENOMIC DNA]</scope>
</reference>
<protein>
    <submittedName>
        <fullName evidence="1">Uncharacterized protein</fullName>
    </submittedName>
</protein>